<gene>
    <name evidence="2" type="ORF">N0F65_010123</name>
</gene>
<keyword evidence="1" id="KW-0812">Transmembrane</keyword>
<feature type="transmembrane region" description="Helical" evidence="1">
    <location>
        <begin position="797"/>
        <end position="819"/>
    </location>
</feature>
<reference evidence="2" key="2">
    <citation type="journal article" date="2023" name="Microbiol Resour">
        <title>Decontamination and Annotation of the Draft Genome Sequence of the Oomycete Lagenidium giganteum ARSEF 373.</title>
        <authorList>
            <person name="Morgan W.R."/>
            <person name="Tartar A."/>
        </authorList>
    </citation>
    <scope>NUCLEOTIDE SEQUENCE</scope>
    <source>
        <strain evidence="2">ARSEF 373</strain>
    </source>
</reference>
<sequence>MLQLAINDASARRQLELAQDFAIEQLASALPPDQHHLVTRYYGLVLQSSEVFAGRYTPREETLVVINSTGEHVPITISCAAKDAIVQGMVCTDRSGAPCDDSSFVDSVPKDGTILQRVDLQELTTANRTTGGNNSLGLITFVDFFHQIMRRVFSQQDWRRALQPFQDINGVYNPYRLDTAFDDQGRLVMPDVKTLWSSGGSYMKYGKRQFESCAVSEVVLGYVYIRSYVIQMIQDALVEHDLYNAASALVNVHPKVKERAEVIFKQNMSLVVTIGAGAGAGDYHDRQSNLLWFLMTRQSTSLSWMKRDRPLQGAMLIGSSIRAVWHFLRYPNSFYSYLAPEVRDDLVVLDFRLIGAYHSGFNGLKFDFTRNTMAVWKLSEQPLAQSTEMIDSAIDQEQAFADWFRGREVVADSGLVATAVRIMGPLAMSVAQQTACYQGLMRKLAQVTWIMALRFQPVMNHLPYASTVEGGDPADWTRKHMLTSDLMAEDPYGQRVGIAYVRTSPSADTGGAWPMVPLLHALLQSYDGDFVLNLLLKELNASYTTLVELEGPYTHFHDAVFCPIGVDRFGVSSSDSKPSMYAKIYGGLAELSREVIASIDDLYAVMSTAVAPVAIPREFVTYSRSHSIFYYEGAPVYWRHLPLMVGLVRLTTKEAPIPSDLGAFKRSMVCYDTLELRYLNMSSRCWSEVKSAVDTRSVRAAEGLRAVWFSVWSMGMVLNVLAACVASEYAYNVWHSWNITGREPVPWRLAINLGIQGIGMLNLLRCTIMTCSVVPLIMSYHLRADPIFLTHDVDPPIWWVEVVVAMSMTWFVRLGIQLGRFTIKLRYFNRWFYVTSGYVRNLSVVLIVIVRLALPVERGDYNAGFLKLVLSCVMGVVFGFDIVRVSSFFEKSNHKPADLLSRLFAEANFDRNWYGVLGQTMEGWTHLGLLYEGWMVVERKGQGIGLAMERYIGFQDTQQTHTVHMDRHVFEEIALPKMVQTPRVKLRTTAARLTINEGHH</sequence>
<evidence type="ECO:0000313" key="3">
    <source>
        <dbReference type="Proteomes" id="UP001146120"/>
    </source>
</evidence>
<feature type="transmembrane region" description="Helical" evidence="1">
    <location>
        <begin position="706"/>
        <end position="731"/>
    </location>
</feature>
<comment type="caution">
    <text evidence="2">The sequence shown here is derived from an EMBL/GenBank/DDBJ whole genome shotgun (WGS) entry which is preliminary data.</text>
</comment>
<reference evidence="2" key="1">
    <citation type="submission" date="2022-11" db="EMBL/GenBank/DDBJ databases">
        <authorList>
            <person name="Morgan W.R."/>
            <person name="Tartar A."/>
        </authorList>
    </citation>
    <scope>NUCLEOTIDE SEQUENCE</scope>
    <source>
        <strain evidence="2">ARSEF 373</strain>
    </source>
</reference>
<evidence type="ECO:0000313" key="2">
    <source>
        <dbReference type="EMBL" id="DAZ93921.1"/>
    </source>
</evidence>
<proteinExistence type="predicted"/>
<name>A0AAV2YK61_9STRA</name>
<organism evidence="2 3">
    <name type="scientific">Lagenidium giganteum</name>
    <dbReference type="NCBI Taxonomy" id="4803"/>
    <lineage>
        <taxon>Eukaryota</taxon>
        <taxon>Sar</taxon>
        <taxon>Stramenopiles</taxon>
        <taxon>Oomycota</taxon>
        <taxon>Peronosporomycetes</taxon>
        <taxon>Pythiales</taxon>
        <taxon>Pythiaceae</taxon>
    </lineage>
</organism>
<keyword evidence="3" id="KW-1185">Reference proteome</keyword>
<keyword evidence="1" id="KW-1133">Transmembrane helix</keyword>
<keyword evidence="1" id="KW-0472">Membrane</keyword>
<feature type="transmembrane region" description="Helical" evidence="1">
    <location>
        <begin position="751"/>
        <end position="777"/>
    </location>
</feature>
<dbReference type="AlphaFoldDB" id="A0AAV2YK61"/>
<dbReference type="EMBL" id="DAKRPA010000282">
    <property type="protein sequence ID" value="DAZ93921.1"/>
    <property type="molecule type" value="Genomic_DNA"/>
</dbReference>
<accession>A0AAV2YK61</accession>
<feature type="transmembrane region" description="Helical" evidence="1">
    <location>
        <begin position="831"/>
        <end position="853"/>
    </location>
</feature>
<evidence type="ECO:0000256" key="1">
    <source>
        <dbReference type="SAM" id="Phobius"/>
    </source>
</evidence>
<feature type="transmembrane region" description="Helical" evidence="1">
    <location>
        <begin position="865"/>
        <end position="883"/>
    </location>
</feature>
<dbReference type="Proteomes" id="UP001146120">
    <property type="component" value="Unassembled WGS sequence"/>
</dbReference>
<protein>
    <submittedName>
        <fullName evidence="2">Uncharacterized protein</fullName>
    </submittedName>
</protein>